<proteinExistence type="predicted"/>
<reference evidence="2 3" key="1">
    <citation type="submission" date="2016-11" db="EMBL/GenBank/DDBJ databases">
        <title>Genomic analysis of Caldithrix abyssi and proposal of a novel bacterial phylum Caldithrichaeota.</title>
        <authorList>
            <person name="Kublanov I."/>
            <person name="Sigalova O."/>
            <person name="Gavrilov S."/>
            <person name="Lebedinsky A."/>
            <person name="Ivanova N."/>
            <person name="Daum C."/>
            <person name="Reddy T."/>
            <person name="Klenk H.P."/>
            <person name="Goker M."/>
            <person name="Reva O."/>
            <person name="Miroshnichenko M."/>
            <person name="Kyprides N."/>
            <person name="Woyke T."/>
            <person name="Gelfand M."/>
        </authorList>
    </citation>
    <scope>NUCLEOTIDE SEQUENCE [LARGE SCALE GENOMIC DNA]</scope>
    <source>
        <strain evidence="2 3">LF13</strain>
    </source>
</reference>
<dbReference type="EMBL" id="CP018099">
    <property type="protein sequence ID" value="APF17566.1"/>
    <property type="molecule type" value="Genomic_DNA"/>
</dbReference>
<evidence type="ECO:0000256" key="1">
    <source>
        <dbReference type="SAM" id="Phobius"/>
    </source>
</evidence>
<accession>A0A1J1C4S1</accession>
<keyword evidence="1" id="KW-0812">Transmembrane</keyword>
<dbReference type="AlphaFoldDB" id="A0A1J1C4S1"/>
<sequence>MSGKGEDLSVGNFSPMMFNICAFVNFYSTIQPINSYTSKK</sequence>
<protein>
    <submittedName>
        <fullName evidence="2">Uncharacterized protein</fullName>
    </submittedName>
</protein>
<name>A0A1J1C4S1_CALAY</name>
<dbReference type="KEGG" id="caby:Cabys_815"/>
<evidence type="ECO:0000313" key="2">
    <source>
        <dbReference type="EMBL" id="APF17566.1"/>
    </source>
</evidence>
<gene>
    <name evidence="2" type="ORF">Cabys_815</name>
</gene>
<keyword evidence="1" id="KW-0472">Membrane</keyword>
<feature type="transmembrane region" description="Helical" evidence="1">
    <location>
        <begin position="12"/>
        <end position="30"/>
    </location>
</feature>
<evidence type="ECO:0000313" key="3">
    <source>
        <dbReference type="Proteomes" id="UP000183868"/>
    </source>
</evidence>
<organism evidence="2 3">
    <name type="scientific">Caldithrix abyssi DSM 13497</name>
    <dbReference type="NCBI Taxonomy" id="880073"/>
    <lineage>
        <taxon>Bacteria</taxon>
        <taxon>Pseudomonadati</taxon>
        <taxon>Calditrichota</taxon>
        <taxon>Calditrichia</taxon>
        <taxon>Calditrichales</taxon>
        <taxon>Calditrichaceae</taxon>
        <taxon>Caldithrix</taxon>
    </lineage>
</organism>
<keyword evidence="1" id="KW-1133">Transmembrane helix</keyword>
<dbReference type="Proteomes" id="UP000183868">
    <property type="component" value="Chromosome"/>
</dbReference>